<dbReference type="Proteomes" id="UP000280368">
    <property type="component" value="Unassembled WGS sequence"/>
</dbReference>
<evidence type="ECO:0008006" key="6">
    <source>
        <dbReference type="Google" id="ProtNLM"/>
    </source>
</evidence>
<keyword evidence="2" id="KW-0812">Transmembrane</keyword>
<protein>
    <recommendedName>
        <fullName evidence="6">Signal peptidase</fullName>
    </recommendedName>
</protein>
<dbReference type="AlphaFoldDB" id="A0A3M0A3Z8"/>
<reference evidence="4 5" key="1">
    <citation type="submission" date="2018-10" db="EMBL/GenBank/DDBJ databases">
        <title>Genomic Encyclopedia of Archaeal and Bacterial Type Strains, Phase II (KMG-II): from individual species to whole genera.</title>
        <authorList>
            <person name="Goeker M."/>
        </authorList>
    </citation>
    <scope>NUCLEOTIDE SEQUENCE [LARGE SCALE GENOMIC DNA]</scope>
    <source>
        <strain evidence="4 5">DSM 19727</strain>
    </source>
</reference>
<evidence type="ECO:0000256" key="3">
    <source>
        <dbReference type="SAM" id="SignalP"/>
    </source>
</evidence>
<keyword evidence="3" id="KW-0732">Signal</keyword>
<feature type="region of interest" description="Disordered" evidence="1">
    <location>
        <begin position="27"/>
        <end position="47"/>
    </location>
</feature>
<sequence length="81" mass="8798">MKISRKAVLLAVVCLFSFLKIFADGSSNPPPPTENSTLQGTPPPPPGLPIDDNLIILLTMAIIFGIYVIYNQQAKTKKTPM</sequence>
<comment type="caution">
    <text evidence="4">The sequence shown here is derived from an EMBL/GenBank/DDBJ whole genome shotgun (WGS) entry which is preliminary data.</text>
</comment>
<dbReference type="EMBL" id="REFH01000008">
    <property type="protein sequence ID" value="RMA77215.1"/>
    <property type="molecule type" value="Genomic_DNA"/>
</dbReference>
<keyword evidence="2" id="KW-0472">Membrane</keyword>
<dbReference type="RefSeq" id="WP_147440532.1">
    <property type="nucleotide sequence ID" value="NZ_CBCSGA010000001.1"/>
</dbReference>
<feature type="signal peptide" evidence="3">
    <location>
        <begin position="1"/>
        <end position="23"/>
    </location>
</feature>
<keyword evidence="2" id="KW-1133">Transmembrane helix</keyword>
<name>A0A3M0A3Z8_9FLAO</name>
<proteinExistence type="predicted"/>
<evidence type="ECO:0000313" key="4">
    <source>
        <dbReference type="EMBL" id="RMA77215.1"/>
    </source>
</evidence>
<evidence type="ECO:0000313" key="5">
    <source>
        <dbReference type="Proteomes" id="UP000280368"/>
    </source>
</evidence>
<organism evidence="4 5">
    <name type="scientific">Flavobacterium weaverense</name>
    <dbReference type="NCBI Taxonomy" id="271156"/>
    <lineage>
        <taxon>Bacteria</taxon>
        <taxon>Pseudomonadati</taxon>
        <taxon>Bacteroidota</taxon>
        <taxon>Flavobacteriia</taxon>
        <taxon>Flavobacteriales</taxon>
        <taxon>Flavobacteriaceae</taxon>
        <taxon>Flavobacterium</taxon>
    </lineage>
</organism>
<evidence type="ECO:0000256" key="1">
    <source>
        <dbReference type="SAM" id="MobiDB-lite"/>
    </source>
</evidence>
<feature type="chain" id="PRO_5018008199" description="Signal peptidase" evidence="3">
    <location>
        <begin position="24"/>
        <end position="81"/>
    </location>
</feature>
<accession>A0A3M0A3Z8</accession>
<keyword evidence="5" id="KW-1185">Reference proteome</keyword>
<feature type="transmembrane region" description="Helical" evidence="2">
    <location>
        <begin position="53"/>
        <end position="70"/>
    </location>
</feature>
<gene>
    <name evidence="4" type="ORF">BC961_1210</name>
</gene>
<evidence type="ECO:0000256" key="2">
    <source>
        <dbReference type="SAM" id="Phobius"/>
    </source>
</evidence>